<dbReference type="OrthoDB" id="9816468at2"/>
<dbReference type="Proteomes" id="UP000239089">
    <property type="component" value="Unassembled WGS sequence"/>
</dbReference>
<comment type="caution">
    <text evidence="1">The sequence shown here is derived from an EMBL/GenBank/DDBJ whole genome shotgun (WGS) entry which is preliminary data.</text>
</comment>
<protein>
    <recommendedName>
        <fullName evidence="3">DUF1109 domain-containing protein</fullName>
    </recommendedName>
</protein>
<accession>A0A2S6N9A2</accession>
<proteinExistence type="predicted"/>
<keyword evidence="2" id="KW-1185">Reference proteome</keyword>
<dbReference type="Pfam" id="PF06532">
    <property type="entry name" value="NrsF"/>
    <property type="match status" value="1"/>
</dbReference>
<reference evidence="1 2" key="1">
    <citation type="journal article" date="2018" name="Arch. Microbiol.">
        <title>New insights into the metabolic potential of the phototrophic purple bacterium Rhodopila globiformis DSM 161(T) from its draft genome sequence and evidence for a vanadium-dependent nitrogenase.</title>
        <authorList>
            <person name="Imhoff J.F."/>
            <person name="Rahn T."/>
            <person name="Kunzel S."/>
            <person name="Neulinger S.C."/>
        </authorList>
    </citation>
    <scope>NUCLEOTIDE SEQUENCE [LARGE SCALE GENOMIC DNA]</scope>
    <source>
        <strain evidence="1 2">DSM 16996</strain>
    </source>
</reference>
<dbReference type="RefSeq" id="WP_104507726.1">
    <property type="nucleotide sequence ID" value="NZ_JACIGC010000001.1"/>
</dbReference>
<name>A0A2S6N9A2_9HYPH</name>
<evidence type="ECO:0000313" key="1">
    <source>
        <dbReference type="EMBL" id="PPQ31195.1"/>
    </source>
</evidence>
<organism evidence="1 2">
    <name type="scientific">Rhodoblastus sphagnicola</name>
    <dbReference type="NCBI Taxonomy" id="333368"/>
    <lineage>
        <taxon>Bacteria</taxon>
        <taxon>Pseudomonadati</taxon>
        <taxon>Pseudomonadota</taxon>
        <taxon>Alphaproteobacteria</taxon>
        <taxon>Hyphomicrobiales</taxon>
        <taxon>Rhodoblastaceae</taxon>
        <taxon>Rhodoblastus</taxon>
    </lineage>
</organism>
<evidence type="ECO:0008006" key="3">
    <source>
        <dbReference type="Google" id="ProtNLM"/>
    </source>
</evidence>
<dbReference type="AlphaFoldDB" id="A0A2S6N9A2"/>
<gene>
    <name evidence="1" type="ORF">CCR94_09980</name>
</gene>
<dbReference type="InterPro" id="IPR009495">
    <property type="entry name" value="NrsF"/>
</dbReference>
<evidence type="ECO:0000313" key="2">
    <source>
        <dbReference type="Proteomes" id="UP000239089"/>
    </source>
</evidence>
<dbReference type="EMBL" id="NHSJ01000063">
    <property type="protein sequence ID" value="PPQ31195.1"/>
    <property type="molecule type" value="Genomic_DNA"/>
</dbReference>
<sequence length="212" mass="22087">MKTDDLIAALSADNATRGAPLSRAFAVALGLGMAASVVFFFATLGVRDTFFASLGQPRFLFKFVFSLTMAASGLFLAWRLSRPGAVAGPAAKTLLLAPALVALASLAEMATTPATLWPARMIGHNALHCLILIPLMALAPLLGLFAALRHGAPSDGRRAGAAAALAASGLSATLYAMNCPDDSPFFLAVWYMIAAALVVALGWLAGGRWLRW</sequence>